<dbReference type="InterPro" id="IPR056079">
    <property type="entry name" value="DUF7662"/>
</dbReference>
<dbReference type="AlphaFoldDB" id="A0A6B0YMP6"/>
<name>A0A6B0YMP6_9CHLR</name>
<proteinExistence type="predicted"/>
<dbReference type="EMBL" id="VXRG01000027">
    <property type="protein sequence ID" value="MXY92303.1"/>
    <property type="molecule type" value="Genomic_DNA"/>
</dbReference>
<evidence type="ECO:0000259" key="1">
    <source>
        <dbReference type="Pfam" id="PF24698"/>
    </source>
</evidence>
<comment type="caution">
    <text evidence="2">The sequence shown here is derived from an EMBL/GenBank/DDBJ whole genome shotgun (WGS) entry which is preliminary data.</text>
</comment>
<protein>
    <recommendedName>
        <fullName evidence="1">DUF7662 domain-containing protein</fullName>
    </recommendedName>
</protein>
<gene>
    <name evidence="2" type="ORF">F4Y42_02525</name>
</gene>
<feature type="domain" description="DUF7662" evidence="1">
    <location>
        <begin position="18"/>
        <end position="95"/>
    </location>
</feature>
<accession>A0A6B0YMP6</accession>
<organism evidence="2">
    <name type="scientific">Caldilineaceae bacterium SB0664_bin_27</name>
    <dbReference type="NCBI Taxonomy" id="2605260"/>
    <lineage>
        <taxon>Bacteria</taxon>
        <taxon>Bacillati</taxon>
        <taxon>Chloroflexota</taxon>
        <taxon>Caldilineae</taxon>
        <taxon>Caldilineales</taxon>
        <taxon>Caldilineaceae</taxon>
    </lineage>
</organism>
<evidence type="ECO:0000313" key="2">
    <source>
        <dbReference type="EMBL" id="MXY92303.1"/>
    </source>
</evidence>
<sequence length="145" mass="16424">MIMDRGQQYRQMAARGKYQRLYTHLCGLATREWRATFSEIEAIIGFGLPASARLHRPWWSNQSGDNGHSQAMAWGAAGWETAEVDMEAETLLLRRSPAVSARRVTLDEVWPVHSAGGWPEDLGLRREALYEEGTKPFSCLWTPTC</sequence>
<reference evidence="2" key="1">
    <citation type="submission" date="2019-09" db="EMBL/GenBank/DDBJ databases">
        <title>Characterisation of the sponge microbiome using genome-centric metagenomics.</title>
        <authorList>
            <person name="Engelberts J.P."/>
            <person name="Robbins S.J."/>
            <person name="De Goeij J.M."/>
            <person name="Aranda M."/>
            <person name="Bell S.C."/>
            <person name="Webster N.S."/>
        </authorList>
    </citation>
    <scope>NUCLEOTIDE SEQUENCE</scope>
    <source>
        <strain evidence="2">SB0664_bin_27</strain>
    </source>
</reference>
<dbReference type="Pfam" id="PF24698">
    <property type="entry name" value="DUF7662"/>
    <property type="match status" value="1"/>
</dbReference>